<dbReference type="InterPro" id="IPR049046">
    <property type="entry name" value="Beta-AFase-like_GH127_middle"/>
</dbReference>
<dbReference type="CDD" id="cd08983">
    <property type="entry name" value="GH43_Bt3655-like"/>
    <property type="match status" value="1"/>
</dbReference>
<evidence type="ECO:0000313" key="8">
    <source>
        <dbReference type="Proteomes" id="UP000765802"/>
    </source>
</evidence>
<dbReference type="Pfam" id="PF07944">
    <property type="entry name" value="Beta-AFase-like_GH127_cat"/>
    <property type="match status" value="1"/>
</dbReference>
<feature type="signal peptide" evidence="1">
    <location>
        <begin position="1"/>
        <end position="19"/>
    </location>
</feature>
<reference evidence="7 8" key="1">
    <citation type="submission" date="2016-07" db="EMBL/GenBank/DDBJ databases">
        <title>Genome analysis of Flavihumibacter stibioxidans YS-17.</title>
        <authorList>
            <person name="Shi K."/>
            <person name="Han Y."/>
            <person name="Wang G."/>
        </authorList>
    </citation>
    <scope>NUCLEOTIDE SEQUENCE [LARGE SCALE GENOMIC DNA]</scope>
    <source>
        <strain evidence="7 8">YS-17</strain>
    </source>
</reference>
<dbReference type="EMBL" id="MBUA01000023">
    <property type="protein sequence ID" value="MBC6491925.1"/>
    <property type="molecule type" value="Genomic_DNA"/>
</dbReference>
<dbReference type="SUPFAM" id="SSF75005">
    <property type="entry name" value="Arabinanase/levansucrase/invertase"/>
    <property type="match status" value="1"/>
</dbReference>
<evidence type="ECO:0000259" key="6">
    <source>
        <dbReference type="Pfam" id="PF22847"/>
    </source>
</evidence>
<dbReference type="InterPro" id="IPR032275">
    <property type="entry name" value="DUF4986"/>
</dbReference>
<feature type="domain" description="Glycoside hydrolase GH146 substrate-binding" evidence="4">
    <location>
        <begin position="648"/>
        <end position="781"/>
    </location>
</feature>
<dbReference type="Pfam" id="PF20736">
    <property type="entry name" value="Glyco_hydro127M"/>
    <property type="match status" value="1"/>
</dbReference>
<evidence type="ECO:0000259" key="4">
    <source>
        <dbReference type="Pfam" id="PF20620"/>
    </source>
</evidence>
<name>A0ABR7MA66_9BACT</name>
<comment type="caution">
    <text evidence="7">The sequence shown here is derived from an EMBL/GenBank/DDBJ whole genome shotgun (WGS) entry which is preliminary data.</text>
</comment>
<protein>
    <recommendedName>
        <fullName evidence="9">Glycosyl hydrolase</fullName>
    </recommendedName>
</protein>
<organism evidence="7 8">
    <name type="scientific">Flavihumibacter stibioxidans</name>
    <dbReference type="NCBI Taxonomy" id="1834163"/>
    <lineage>
        <taxon>Bacteria</taxon>
        <taxon>Pseudomonadati</taxon>
        <taxon>Bacteroidota</taxon>
        <taxon>Chitinophagia</taxon>
        <taxon>Chitinophagales</taxon>
        <taxon>Chitinophagaceae</taxon>
        <taxon>Flavihumibacter</taxon>
    </lineage>
</organism>
<proteinExistence type="predicted"/>
<gene>
    <name evidence="7" type="ORF">BC349_12755</name>
</gene>
<evidence type="ECO:0000259" key="5">
    <source>
        <dbReference type="Pfam" id="PF20736"/>
    </source>
</evidence>
<feature type="chain" id="PRO_5045321194" description="Glycosyl hydrolase" evidence="1">
    <location>
        <begin position="20"/>
        <end position="1089"/>
    </location>
</feature>
<feature type="domain" description="DUF4986" evidence="3">
    <location>
        <begin position="567"/>
        <end position="623"/>
    </location>
</feature>
<evidence type="ECO:0008006" key="9">
    <source>
        <dbReference type="Google" id="ProtNLM"/>
    </source>
</evidence>
<dbReference type="Gene3D" id="2.115.10.20">
    <property type="entry name" value="Glycosyl hydrolase domain, family 43"/>
    <property type="match status" value="1"/>
</dbReference>
<dbReference type="PANTHER" id="PTHR31151:SF0">
    <property type="entry name" value="PROLINE-TRNA LIGASE (DUF1680)"/>
    <property type="match status" value="1"/>
</dbReference>
<feature type="domain" description="Non-reducing end beta-L-arabinofuranosidase-like GH127 catalytic" evidence="2">
    <location>
        <begin position="48"/>
        <end position="429"/>
    </location>
</feature>
<dbReference type="RefSeq" id="WP_187257241.1">
    <property type="nucleotide sequence ID" value="NZ_JBHULF010000007.1"/>
</dbReference>
<dbReference type="PANTHER" id="PTHR31151">
    <property type="entry name" value="PROLINE-TRNA LIGASE (DUF1680)"/>
    <property type="match status" value="1"/>
</dbReference>
<keyword evidence="8" id="KW-1185">Reference proteome</keyword>
<feature type="domain" description="Non-reducing end beta-L-arabinofuranosidase-like GH127 middle" evidence="5">
    <location>
        <begin position="440"/>
        <end position="531"/>
    </location>
</feature>
<feature type="domain" description="Arabinosidase BT-3657-like N-terminal" evidence="6">
    <location>
        <begin position="799"/>
        <end position="891"/>
    </location>
</feature>
<dbReference type="Pfam" id="PF20620">
    <property type="entry name" value="DUF6805"/>
    <property type="match status" value="1"/>
</dbReference>
<accession>A0ABR7MA66</accession>
<evidence type="ECO:0000259" key="2">
    <source>
        <dbReference type="Pfam" id="PF07944"/>
    </source>
</evidence>
<dbReference type="Pfam" id="PF16375">
    <property type="entry name" value="DUF4986"/>
    <property type="match status" value="1"/>
</dbReference>
<evidence type="ECO:0000256" key="1">
    <source>
        <dbReference type="SAM" id="SignalP"/>
    </source>
</evidence>
<evidence type="ECO:0000259" key="3">
    <source>
        <dbReference type="Pfam" id="PF16375"/>
    </source>
</evidence>
<dbReference type="InterPro" id="IPR023296">
    <property type="entry name" value="Glyco_hydro_beta-prop_sf"/>
</dbReference>
<dbReference type="SUPFAM" id="SSF48208">
    <property type="entry name" value="Six-hairpin glycosidases"/>
    <property type="match status" value="1"/>
</dbReference>
<dbReference type="Proteomes" id="UP000765802">
    <property type="component" value="Unassembled WGS sequence"/>
</dbReference>
<dbReference type="InterPro" id="IPR055133">
    <property type="entry name" value="BT_3657-like_N"/>
</dbReference>
<dbReference type="Pfam" id="PF22847">
    <property type="entry name" value="BT_3657-like_N"/>
    <property type="match status" value="1"/>
</dbReference>
<dbReference type="InterPro" id="IPR012878">
    <property type="entry name" value="Beta-AFase-like_GH127_cat"/>
</dbReference>
<dbReference type="InterPro" id="IPR008928">
    <property type="entry name" value="6-hairpin_glycosidase_sf"/>
</dbReference>
<evidence type="ECO:0000313" key="7">
    <source>
        <dbReference type="EMBL" id="MBC6491925.1"/>
    </source>
</evidence>
<dbReference type="InterPro" id="IPR046544">
    <property type="entry name" value="GH146_SB_dom"/>
</dbReference>
<keyword evidence="1" id="KW-0732">Signal</keyword>
<sequence>MKKTLITLAIATISNLGMAQNYIPVKNDPRLKVKPAAPIRAWAFDLKDVKLLEGSPFKKAMDKDAGYLLFLEPDRLLHHFYENAKLPPKAPVYGGWESEGLSGHTLGHYLSAISLMYASTGNIEFKKRLDYIVSELSRCQQARGTGFVGAMPGEDSAWARVSRGEIKSGGFDLNGLWAPWYVVHKLMAGLLDGYLYTGNKQAINIAEGLSDWTGNLLKELNEEQIQKMLRCEYGGMNDALAQLYAITGNKKHLERSYLFFDDFVMKPLSQEIDPMPGKHSNTNVPKAIGSASQYTLTGNQREKTIASFFWKTMVHNHSYVIGGNSNYEYCGEPRKLNERLSDNTCETCNTYNMLKLTRQLYSWQPTAELGDFYERALYNHILASQNPENGMMTYFVPLRMGTKKQFSDSLNTFTCCVGSGMENHSKYGEGIYYNGTDGSLYINLFIPSVLQWKEKNITIKQETNFPESDEIRFTISAKKPASFPIRIRQPYWASTAIINVNGKIKTVQADKDGFLVLDQTWKNNDRINLLLSKKLHTQSMPDNPNRIAVLYGPLVLAGRLGEQMPDPVFGTPVLLTDDKNVNNWISPVANQPLTFEMKGVGKPSDVQLIPFYQMYKEYYSVYWDFFTHADWSNRQAAYEAEKKRQGEIAARTIDFFRIGEMQPERDHNLKASEKSYVSDAIGVNGREVRAGGYFSFEINVDPTLNNNLLFTYLGDDKDRKFDILAEGKLVKTEELTGGPTGKFYDREYELPKELIGDKSRITIRIESNHGRTAGRIFGVRTIKGTERPKEQHPQALSSQGDSVLLFSYFKGNGEDGLHLAYSEDALHWKALKNDQSFLSPTVAKDKLMRDPCITRGPDGLFHMVWTVSWNDRGIGYASSKDLVNWSEQVFIPVMSHEPGALNCWAPEITYDPKAKQFMIYWSTTIPGRFPKTEALGDEKYNHRLYYTTTRDFKTYSATRLLYDKGFNVIDASIVRNGEQYIMFLKDETLKPSPQKNIRIATSRKLKKDYSSPGPAITGNYWAEGPTAIRFNHKWWLYFDKYTQHQYGALQSADLQQWTDISSQVKFPEGSRHGTVFMISRAEFNHLLQN</sequence>